<accession>A3U5N0</accession>
<dbReference type="KEGG" id="cat:CA2559_02290"/>
<organism evidence="1 2">
    <name type="scientific">Croceibacter atlanticus (strain ATCC BAA-628 / JCM 21780 / CIP 108009 / IAM 15332 / KCTC 12090 / HTCC2559)</name>
    <dbReference type="NCBI Taxonomy" id="216432"/>
    <lineage>
        <taxon>Bacteria</taxon>
        <taxon>Pseudomonadati</taxon>
        <taxon>Bacteroidota</taxon>
        <taxon>Flavobacteriia</taxon>
        <taxon>Flavobacteriales</taxon>
        <taxon>Flavobacteriaceae</taxon>
        <taxon>Croceibacter</taxon>
    </lineage>
</organism>
<dbReference type="EMBL" id="CP002046">
    <property type="protein sequence ID" value="EAP87547.1"/>
    <property type="molecule type" value="Genomic_DNA"/>
</dbReference>
<dbReference type="AlphaFoldDB" id="A3U5N0"/>
<protein>
    <recommendedName>
        <fullName evidence="3">Cell envelope biogenesis protein OmpA</fullName>
    </recommendedName>
</protein>
<dbReference type="RefSeq" id="WP_013186225.1">
    <property type="nucleotide sequence ID" value="NC_014230.1"/>
</dbReference>
<dbReference type="STRING" id="216432.CA2559_02290"/>
<dbReference type="eggNOG" id="COG2823">
    <property type="taxonomic scope" value="Bacteria"/>
</dbReference>
<gene>
    <name evidence="1" type="ordered locus">CA2559_02290</name>
</gene>
<name>A3U5N0_CROAH</name>
<dbReference type="Proteomes" id="UP000002297">
    <property type="component" value="Chromosome"/>
</dbReference>
<sequence>MVNESDKLKLLKELLLTDDTTFANRISERINHLENHLNDNDRLSKNVKPIIEEELEHFVKEMPKTLGPTITKTLKAEIKNSKDEVVEALFPILGKMIKKYVAHEMELLKESINSKTKSIFSFASFKRKAKSKITGISEEDLIVSELANPKIEEVFVIEKGSGIVEGHYSINQHIDKDMVSGMITAIKSFVEDAFSGKAENLEAISYELYTIHIQNFHKKYIAVVVSGSYTIMYREVLEDKLLDFYEALSKNKADKTCDNILEEFFEDE</sequence>
<keyword evidence="2" id="KW-1185">Reference proteome</keyword>
<reference evidence="1 2" key="1">
    <citation type="journal article" date="2010" name="J. Bacteriol.">
        <title>The complete genome sequence of Croceibacter atlanticus HTCC2559T.</title>
        <authorList>
            <person name="Oh H.M."/>
            <person name="Kang I."/>
            <person name="Ferriera S."/>
            <person name="Giovannoni S.J."/>
            <person name="Cho J.C."/>
        </authorList>
    </citation>
    <scope>NUCLEOTIDE SEQUENCE [LARGE SCALE GENOMIC DNA]</scope>
    <source>
        <strain evidence="2">ATCC BAA-628 / HTCC2559 / KCTC 12090</strain>
    </source>
</reference>
<dbReference type="HOGENOM" id="CLU_989346_0_0_10"/>
<evidence type="ECO:0000313" key="1">
    <source>
        <dbReference type="EMBL" id="EAP87547.1"/>
    </source>
</evidence>
<evidence type="ECO:0008006" key="3">
    <source>
        <dbReference type="Google" id="ProtNLM"/>
    </source>
</evidence>
<evidence type="ECO:0000313" key="2">
    <source>
        <dbReference type="Proteomes" id="UP000002297"/>
    </source>
</evidence>
<proteinExistence type="predicted"/>
<dbReference type="GeneID" id="89452253"/>